<dbReference type="KEGG" id="slb:AWJ20_4005"/>
<dbReference type="GO" id="GO:0005739">
    <property type="term" value="C:mitochondrion"/>
    <property type="evidence" value="ECO:0007669"/>
    <property type="project" value="UniProtKB-SubCell"/>
</dbReference>
<evidence type="ECO:0000256" key="2">
    <source>
        <dbReference type="ARBA" id="ARBA00022705"/>
    </source>
</evidence>
<dbReference type="Pfam" id="PF00752">
    <property type="entry name" value="XPG_N"/>
    <property type="match status" value="1"/>
</dbReference>
<dbReference type="GO" id="GO:0017108">
    <property type="term" value="F:5'-flap endonuclease activity"/>
    <property type="evidence" value="ECO:0007669"/>
    <property type="project" value="UniProtKB-UniRule"/>
</dbReference>
<dbReference type="RefSeq" id="XP_018733680.1">
    <property type="nucleotide sequence ID" value="XM_018881052.1"/>
</dbReference>
<accession>A0A167C4F9</accession>
<evidence type="ECO:0000256" key="10">
    <source>
        <dbReference type="ARBA" id="ARBA00023128"/>
    </source>
</evidence>
<dbReference type="PROSITE" id="PS00842">
    <property type="entry name" value="XPG_2"/>
    <property type="match status" value="1"/>
</dbReference>
<dbReference type="InterPro" id="IPR006086">
    <property type="entry name" value="XPG-I_dom"/>
</dbReference>
<keyword evidence="11 16" id="KW-0234">DNA repair</keyword>
<keyword evidence="7 16" id="KW-0378">Hydrolase</keyword>
<dbReference type="GO" id="GO:0007534">
    <property type="term" value="P:gene conversion at mating-type locus"/>
    <property type="evidence" value="ECO:0007669"/>
    <property type="project" value="EnsemblFungi"/>
</dbReference>
<dbReference type="InterPro" id="IPR006084">
    <property type="entry name" value="XPG/Rad2"/>
</dbReference>
<dbReference type="GO" id="GO:0003677">
    <property type="term" value="F:DNA binding"/>
    <property type="evidence" value="ECO:0007669"/>
    <property type="project" value="UniProtKB-UniRule"/>
</dbReference>
<evidence type="ECO:0000256" key="17">
    <source>
        <dbReference type="SAM" id="MobiDB-lite"/>
    </source>
</evidence>
<evidence type="ECO:0000256" key="5">
    <source>
        <dbReference type="ARBA" id="ARBA00022759"/>
    </source>
</evidence>
<keyword evidence="3 16" id="KW-0540">Nuclease</keyword>
<evidence type="ECO:0000256" key="15">
    <source>
        <dbReference type="ARBA" id="ARBA00063178"/>
    </source>
</evidence>
<keyword evidence="10 16" id="KW-0496">Mitochondrion</keyword>
<proteinExistence type="inferred from homology"/>
<evidence type="ECO:0000256" key="14">
    <source>
        <dbReference type="ARBA" id="ARBA00034726"/>
    </source>
</evidence>
<dbReference type="Pfam" id="PF00867">
    <property type="entry name" value="XPG_I"/>
    <property type="match status" value="1"/>
</dbReference>
<dbReference type="InterPro" id="IPR008918">
    <property type="entry name" value="HhH2"/>
</dbReference>
<keyword evidence="2 16" id="KW-0235">DNA replication</keyword>
<evidence type="ECO:0000256" key="12">
    <source>
        <dbReference type="ARBA" id="ARBA00023242"/>
    </source>
</evidence>
<evidence type="ECO:0000256" key="1">
    <source>
        <dbReference type="ARBA" id="ARBA00022553"/>
    </source>
</evidence>
<dbReference type="GO" id="GO:0005829">
    <property type="term" value="C:cytosol"/>
    <property type="evidence" value="ECO:0007669"/>
    <property type="project" value="EnsemblFungi"/>
</dbReference>
<keyword evidence="8 16" id="KW-0269">Exonuclease</keyword>
<dbReference type="FunFam" id="3.40.50.1010:FF:000016">
    <property type="entry name" value="Flap endonuclease 1"/>
    <property type="match status" value="1"/>
</dbReference>
<evidence type="ECO:0000259" key="18">
    <source>
        <dbReference type="SMART" id="SM00484"/>
    </source>
</evidence>
<dbReference type="CDD" id="cd09907">
    <property type="entry name" value="H3TH_FEN1-Euk"/>
    <property type="match status" value="1"/>
</dbReference>
<evidence type="ECO:0000256" key="13">
    <source>
        <dbReference type="ARBA" id="ARBA00029382"/>
    </source>
</evidence>
<reference evidence="20 21" key="1">
    <citation type="submission" date="2016-02" db="EMBL/GenBank/DDBJ databases">
        <title>Complete genome sequence and transcriptome regulation of the pentose utilising yeast Sugiyamaella lignohabitans.</title>
        <authorList>
            <person name="Bellasio M."/>
            <person name="Peymann A."/>
            <person name="Valli M."/>
            <person name="Sipitzky M."/>
            <person name="Graf A."/>
            <person name="Sauer M."/>
            <person name="Marx H."/>
            <person name="Mattanovich D."/>
        </authorList>
    </citation>
    <scope>NUCLEOTIDE SEQUENCE [LARGE SCALE GENOMIC DNA]</scope>
    <source>
        <strain evidence="20 21">CBS 10342</strain>
    </source>
</reference>
<gene>
    <name evidence="20" type="primary">RAD27</name>
    <name evidence="20" type="ORF">AWJ20_4005</name>
</gene>
<dbReference type="Gene3D" id="1.10.150.20">
    <property type="entry name" value="5' to 3' exonuclease, C-terminal subdomain"/>
    <property type="match status" value="1"/>
</dbReference>
<dbReference type="OrthoDB" id="1937206at2759"/>
<evidence type="ECO:0000256" key="9">
    <source>
        <dbReference type="ARBA" id="ARBA00022842"/>
    </source>
</evidence>
<dbReference type="GO" id="GO:0005654">
    <property type="term" value="C:nucleoplasm"/>
    <property type="evidence" value="ECO:0007669"/>
    <property type="project" value="UniProtKB-SubCell"/>
</dbReference>
<comment type="subcellular location">
    <subcellularLocation>
        <location evidence="16">Nucleus</location>
        <location evidence="16">Nucleolus</location>
    </subcellularLocation>
    <subcellularLocation>
        <location evidence="16">Nucleus</location>
        <location evidence="16">Nucleoplasm</location>
    </subcellularLocation>
    <subcellularLocation>
        <location evidence="16">Mitochondrion</location>
    </subcellularLocation>
    <text evidence="16">Resides mostly in the nucleoli and relocalizes to the nucleoplasm upon DNA damage.</text>
</comment>
<keyword evidence="4 16" id="KW-0479">Metal-binding</keyword>
<dbReference type="SUPFAM" id="SSF47807">
    <property type="entry name" value="5' to 3' exonuclease, C-terminal subdomain"/>
    <property type="match status" value="1"/>
</dbReference>
<evidence type="ECO:0000256" key="3">
    <source>
        <dbReference type="ARBA" id="ARBA00022722"/>
    </source>
</evidence>
<dbReference type="GeneID" id="30036090"/>
<dbReference type="GO" id="GO:0005730">
    <property type="term" value="C:nucleolus"/>
    <property type="evidence" value="ECO:0007669"/>
    <property type="project" value="UniProtKB-SubCell"/>
</dbReference>
<dbReference type="CDD" id="cd09867">
    <property type="entry name" value="PIN_FEN1"/>
    <property type="match status" value="1"/>
</dbReference>
<dbReference type="Gene3D" id="3.40.50.1010">
    <property type="entry name" value="5'-nuclease"/>
    <property type="match status" value="1"/>
</dbReference>
<keyword evidence="21" id="KW-1185">Reference proteome</keyword>
<keyword evidence="6 16" id="KW-0227">DNA damage</keyword>
<dbReference type="GO" id="GO:0006284">
    <property type="term" value="P:base-excision repair"/>
    <property type="evidence" value="ECO:0007669"/>
    <property type="project" value="UniProtKB-UniRule"/>
</dbReference>
<dbReference type="AlphaFoldDB" id="A0A167C4F9"/>
<comment type="similarity">
    <text evidence="14 16">Belongs to the XPG/RAD2 endonuclease family. FEN1 subfamily.</text>
</comment>
<feature type="region of interest" description="Disordered" evidence="17">
    <location>
        <begin position="295"/>
        <end position="345"/>
    </location>
</feature>
<evidence type="ECO:0000256" key="4">
    <source>
        <dbReference type="ARBA" id="ARBA00022723"/>
    </source>
</evidence>
<dbReference type="GO" id="GO:0043137">
    <property type="term" value="P:DNA replication, removal of RNA primer"/>
    <property type="evidence" value="ECO:0007669"/>
    <property type="project" value="UniProtKB-UniRule"/>
</dbReference>
<dbReference type="GO" id="GO:0006303">
    <property type="term" value="P:double-strand break repair via nonhomologous end joining"/>
    <property type="evidence" value="ECO:0007669"/>
    <property type="project" value="EnsemblFungi"/>
</dbReference>
<keyword evidence="1 16" id="KW-0597">Phosphoprotein</keyword>
<comment type="function">
    <text evidence="13 16">Structure-specific nuclease with 5'-flap endonuclease and 5'-3' exonuclease activities involved in DNA replication and repair. During DNA replication, cleaves the 5'-overhanging flap structure that is generated by displacement synthesis when DNA polymerase encounters the 5'-end of a downstream Okazaki fragment. It enters the flap from the 5'-end and then tracks to cleave the flap base, leaving a nick for ligation. Also involved in the long patch base excision repair (LP-BER) pathway, by cleaving within the apurinic/apyrimidinic (AP) site-terminated flap. Acts as a genome stabilization factor that prevents flaps from equilibrating into structures that lead to duplications and deletions. Also possesses 5'-3' exonuclease activity on nicked or gapped double-stranded DNA, and exhibits RNase H activity. Also involved in replication and repair of rDNA and in repairing mitochondrial DNA.</text>
</comment>
<dbReference type="GO" id="GO:0008409">
    <property type="term" value="F:5'-3' exonuclease activity"/>
    <property type="evidence" value="ECO:0007669"/>
    <property type="project" value="UniProtKB-UniRule"/>
</dbReference>
<keyword evidence="9 16" id="KW-0460">Magnesium</keyword>
<comment type="subunit">
    <text evidence="15">Interacts with PCNA1 and PCNA2. Three molecules of FEN1 bind to one PCNA trimer with each molecule binding to one PCNA monomer. PCNA stimulates the nuclease activity without altering cleavage specificity.</text>
</comment>
<keyword evidence="12 16" id="KW-0539">Nucleus</keyword>
<dbReference type="EC" id="3.1.-.-" evidence="16"/>
<organism evidence="20 21">
    <name type="scientific">Sugiyamaella lignohabitans</name>
    <dbReference type="NCBI Taxonomy" id="796027"/>
    <lineage>
        <taxon>Eukaryota</taxon>
        <taxon>Fungi</taxon>
        <taxon>Dikarya</taxon>
        <taxon>Ascomycota</taxon>
        <taxon>Saccharomycotina</taxon>
        <taxon>Dipodascomycetes</taxon>
        <taxon>Dipodascales</taxon>
        <taxon>Trichomonascaceae</taxon>
        <taxon>Sugiyamaella</taxon>
    </lineage>
</organism>
<keyword evidence="5 16" id="KW-0255">Endonuclease</keyword>
<dbReference type="InterPro" id="IPR023426">
    <property type="entry name" value="Flap_endonuc"/>
</dbReference>
<dbReference type="InterPro" id="IPR036279">
    <property type="entry name" value="5-3_exonuclease_C_sf"/>
</dbReference>
<dbReference type="SMART" id="SM00279">
    <property type="entry name" value="HhH2"/>
    <property type="match status" value="1"/>
</dbReference>
<evidence type="ECO:0000256" key="7">
    <source>
        <dbReference type="ARBA" id="ARBA00022801"/>
    </source>
</evidence>
<evidence type="ECO:0000256" key="8">
    <source>
        <dbReference type="ARBA" id="ARBA00022839"/>
    </source>
</evidence>
<dbReference type="SMART" id="SM00484">
    <property type="entry name" value="XPGI"/>
    <property type="match status" value="1"/>
</dbReference>
<dbReference type="PRINTS" id="PR00853">
    <property type="entry name" value="XPGRADSUPER"/>
</dbReference>
<dbReference type="InterPro" id="IPR006085">
    <property type="entry name" value="XPG_DNA_repair_N"/>
</dbReference>
<dbReference type="PANTHER" id="PTHR11081">
    <property type="entry name" value="FLAP ENDONUCLEASE FAMILY MEMBER"/>
    <property type="match status" value="1"/>
</dbReference>
<evidence type="ECO:0000256" key="6">
    <source>
        <dbReference type="ARBA" id="ARBA00022763"/>
    </source>
</evidence>
<dbReference type="SUPFAM" id="SSF88723">
    <property type="entry name" value="PIN domain-like"/>
    <property type="match status" value="1"/>
</dbReference>
<dbReference type="SMART" id="SM00485">
    <property type="entry name" value="XPGN"/>
    <property type="match status" value="1"/>
</dbReference>
<dbReference type="Proteomes" id="UP000189580">
    <property type="component" value="Chromosome c"/>
</dbReference>
<protein>
    <recommendedName>
        <fullName evidence="16">Flap endonuclease 1</fullName>
        <shortName evidence="16">FEN-1</shortName>
        <ecNumber evidence="16">3.1.-.-</ecNumber>
    </recommendedName>
    <alternativeName>
        <fullName evidence="16">Flap structure-specific endonuclease 1</fullName>
    </alternativeName>
</protein>
<feature type="domain" description="XPG N-terminal" evidence="19">
    <location>
        <begin position="1"/>
        <end position="72"/>
    </location>
</feature>
<dbReference type="InterPro" id="IPR029060">
    <property type="entry name" value="PIN-like_dom_sf"/>
</dbReference>
<evidence type="ECO:0000313" key="21">
    <source>
        <dbReference type="Proteomes" id="UP000189580"/>
    </source>
</evidence>
<dbReference type="PROSITE" id="PS00841">
    <property type="entry name" value="XPG_1"/>
    <property type="match status" value="1"/>
</dbReference>
<evidence type="ECO:0000259" key="19">
    <source>
        <dbReference type="SMART" id="SM00485"/>
    </source>
</evidence>
<feature type="domain" description="XPG-I" evidence="18">
    <location>
        <begin position="111"/>
        <end position="183"/>
    </location>
</feature>
<dbReference type="InterPro" id="IPR019974">
    <property type="entry name" value="XPG_CS"/>
</dbReference>
<sequence length="345" mass="38347">MSLYQFLIAVRQQDGQQLTNEDGETTSHLIGIFYRTLKIVENGIKPVYVFDGKPPEMKGSELAKRLVRREEAEKQAAELKETGTAEDVSRFERRTVRVSKEQNEEAQKLLKLMGIPFVLAPGEAEAQCAALAAADKVFASASEDMDTLTFGTPFLLRHLTASDQKKMPIAEVNLKKAMEGLEMSKDEFIDLCILLGCDYCDPIRGVGPTTALKLIQEHRSIEKIKAALASKESSKVQIPDDWPYEEVRKLFHSPDVMPPSEIDLKWGVPDVEGLVDFLVKEKGFSEDRVRNAAAKLTKGAKSTPQGRLTDFFKPKPVDPAKAAEMAKRKKAAAAADNKVKKKARK</sequence>
<dbReference type="EMBL" id="CP014500">
    <property type="protein sequence ID" value="ANB11203.1"/>
    <property type="molecule type" value="Genomic_DNA"/>
</dbReference>
<name>A0A167C4F9_9ASCO</name>
<evidence type="ECO:0000313" key="20">
    <source>
        <dbReference type="EMBL" id="ANB11203.1"/>
    </source>
</evidence>
<dbReference type="GO" id="GO:0035753">
    <property type="term" value="P:maintenance of DNA trinucleotide repeats"/>
    <property type="evidence" value="ECO:0007669"/>
    <property type="project" value="EnsemblFungi"/>
</dbReference>
<evidence type="ECO:0000256" key="16">
    <source>
        <dbReference type="HAMAP-Rule" id="MF_03140"/>
    </source>
</evidence>
<dbReference type="FunFam" id="1.10.150.20:FF:000009">
    <property type="entry name" value="Flap endonuclease 1"/>
    <property type="match status" value="1"/>
</dbReference>
<evidence type="ECO:0000256" key="11">
    <source>
        <dbReference type="ARBA" id="ARBA00023204"/>
    </source>
</evidence>
<comment type="cofactor">
    <cofactor evidence="16">
        <name>Mg(2+)</name>
        <dbReference type="ChEBI" id="CHEBI:18420"/>
    </cofactor>
    <text evidence="16">Binds 2 magnesium ions per subunit. They probably participate in the reaction catalyzed by the enzyme. May bind an additional third magnesium ion after substrate binding.</text>
</comment>
<dbReference type="GO" id="GO:0000287">
    <property type="term" value="F:magnesium ion binding"/>
    <property type="evidence" value="ECO:0007669"/>
    <property type="project" value="UniProtKB-UniRule"/>
</dbReference>
<dbReference type="HAMAP" id="MF_00614">
    <property type="entry name" value="Fen"/>
    <property type="match status" value="1"/>
</dbReference>
<dbReference type="PANTHER" id="PTHR11081:SF9">
    <property type="entry name" value="FLAP ENDONUCLEASE 1"/>
    <property type="match status" value="1"/>
</dbReference>